<feature type="chain" id="PRO_5042846305" evidence="4">
    <location>
        <begin position="22"/>
        <end position="321"/>
    </location>
</feature>
<dbReference type="SUPFAM" id="SSF53850">
    <property type="entry name" value="Periplasmic binding protein-like II"/>
    <property type="match status" value="1"/>
</dbReference>
<dbReference type="PANTHER" id="PTHR30024">
    <property type="entry name" value="ALIPHATIC SULFONATES-BINDING PROTEIN-RELATED"/>
    <property type="match status" value="1"/>
</dbReference>
<feature type="domain" description="SsuA/THI5-like" evidence="5">
    <location>
        <begin position="41"/>
        <end position="208"/>
    </location>
</feature>
<dbReference type="EMBL" id="AP025523">
    <property type="protein sequence ID" value="BDE08014.1"/>
    <property type="molecule type" value="Genomic_DNA"/>
</dbReference>
<gene>
    <name evidence="6" type="ORF">WPS_32900</name>
</gene>
<dbReference type="PANTHER" id="PTHR30024:SF47">
    <property type="entry name" value="TAURINE-BINDING PERIPLASMIC PROTEIN"/>
    <property type="match status" value="1"/>
</dbReference>
<evidence type="ECO:0000256" key="2">
    <source>
        <dbReference type="ARBA" id="ARBA00010742"/>
    </source>
</evidence>
<keyword evidence="3 4" id="KW-0732">Signal</keyword>
<evidence type="ECO:0000313" key="7">
    <source>
        <dbReference type="Proteomes" id="UP001317532"/>
    </source>
</evidence>
<keyword evidence="7" id="KW-1185">Reference proteome</keyword>
<dbReference type="Gene3D" id="3.40.190.10">
    <property type="entry name" value="Periplasmic binding protein-like II"/>
    <property type="match status" value="2"/>
</dbReference>
<organism evidence="6 7">
    <name type="scientific">Vulcanimicrobium alpinum</name>
    <dbReference type="NCBI Taxonomy" id="3016050"/>
    <lineage>
        <taxon>Bacteria</taxon>
        <taxon>Bacillati</taxon>
        <taxon>Vulcanimicrobiota</taxon>
        <taxon>Vulcanimicrobiia</taxon>
        <taxon>Vulcanimicrobiales</taxon>
        <taxon>Vulcanimicrobiaceae</taxon>
        <taxon>Vulcanimicrobium</taxon>
    </lineage>
</organism>
<evidence type="ECO:0000256" key="1">
    <source>
        <dbReference type="ARBA" id="ARBA00004418"/>
    </source>
</evidence>
<dbReference type="Pfam" id="PF09084">
    <property type="entry name" value="NMT1"/>
    <property type="match status" value="1"/>
</dbReference>
<accession>A0AAN1XZ35</accession>
<evidence type="ECO:0000259" key="5">
    <source>
        <dbReference type="Pfam" id="PF09084"/>
    </source>
</evidence>
<dbReference type="RefSeq" id="WP_317995568.1">
    <property type="nucleotide sequence ID" value="NZ_AP025523.1"/>
</dbReference>
<comment type="subcellular location">
    <subcellularLocation>
        <location evidence="1">Periplasm</location>
    </subcellularLocation>
</comment>
<feature type="signal peptide" evidence="4">
    <location>
        <begin position="1"/>
        <end position="21"/>
    </location>
</feature>
<proteinExistence type="inferred from homology"/>
<dbReference type="InterPro" id="IPR015168">
    <property type="entry name" value="SsuA/THI5"/>
</dbReference>
<comment type="similarity">
    <text evidence="2">Belongs to the bacterial solute-binding protein SsuA/TauA family.</text>
</comment>
<dbReference type="KEGG" id="vab:WPS_32900"/>
<dbReference type="Proteomes" id="UP001317532">
    <property type="component" value="Chromosome"/>
</dbReference>
<evidence type="ECO:0000256" key="3">
    <source>
        <dbReference type="ARBA" id="ARBA00022729"/>
    </source>
</evidence>
<evidence type="ECO:0000256" key="4">
    <source>
        <dbReference type="SAM" id="SignalP"/>
    </source>
</evidence>
<reference evidence="6 7" key="1">
    <citation type="journal article" date="2022" name="ISME Commun">
        <title>Vulcanimicrobium alpinus gen. nov. sp. nov., the first cultivated representative of the candidate phylum 'Eremiobacterota', is a metabolically versatile aerobic anoxygenic phototroph.</title>
        <authorList>
            <person name="Yabe S."/>
            <person name="Muto K."/>
            <person name="Abe K."/>
            <person name="Yokota A."/>
            <person name="Staudigel H."/>
            <person name="Tebo B.M."/>
        </authorList>
    </citation>
    <scope>NUCLEOTIDE SEQUENCE [LARGE SCALE GENOMIC DNA]</scope>
    <source>
        <strain evidence="6 7">WC8-2</strain>
    </source>
</reference>
<name>A0AAN1XZ35_UNVUL</name>
<dbReference type="GO" id="GO:0042597">
    <property type="term" value="C:periplasmic space"/>
    <property type="evidence" value="ECO:0007669"/>
    <property type="project" value="UniProtKB-SubCell"/>
</dbReference>
<sequence>MVSRARFLAAALGGAASVAFPAVIRAQSRKTLTIGYVPSTLFAPVFVAVERGYLRDAGFDAMLTPIVAGADSMSLVAQGQIDIAAAALSAAFYNAVNRGLDVKFVASTGYQPRKGQPSALLIRQDLYDGGLRVAGMRGKKIGWIGNTGAASAYYVARILRPAGLKLTDIEAVNVANPDQEVALERKAIDAVFTSAPFTELLEQRHLGKVVASPPAGIAAAGVFFGPALLHNTAAASSVMTALRKAASEIVGNGYYDGPNIDAYAKYTKQTIELIKSAPRYEFKPDLRIDQGTLEDMQREFVADGILTYKTPLNEVRLVARF</sequence>
<dbReference type="AlphaFoldDB" id="A0AAN1XZ35"/>
<protein>
    <submittedName>
        <fullName evidence="6">Nitrate ABC transporter substrate-binding protein</fullName>
    </submittedName>
</protein>
<evidence type="ECO:0000313" key="6">
    <source>
        <dbReference type="EMBL" id="BDE08014.1"/>
    </source>
</evidence>